<name>A0AA45WKR2_9AQUI</name>
<dbReference type="InterPro" id="IPR011990">
    <property type="entry name" value="TPR-like_helical_dom_sf"/>
</dbReference>
<dbReference type="PANTHER" id="PTHR44858:SF1">
    <property type="entry name" value="UDP-N-ACETYLGLUCOSAMINE--PEPTIDE N-ACETYLGLUCOSAMINYLTRANSFERASE SPINDLY-RELATED"/>
    <property type="match status" value="1"/>
</dbReference>
<dbReference type="InterPro" id="IPR007730">
    <property type="entry name" value="SPOR-like_dom"/>
</dbReference>
<dbReference type="InterPro" id="IPR036680">
    <property type="entry name" value="SPOR-like_sf"/>
</dbReference>
<dbReference type="AlphaFoldDB" id="A0AA45WKR2"/>
<dbReference type="GO" id="GO:0042834">
    <property type="term" value="F:peptidoglycan binding"/>
    <property type="evidence" value="ECO:0007669"/>
    <property type="project" value="InterPro"/>
</dbReference>
<dbReference type="SMART" id="SM00028">
    <property type="entry name" value="TPR"/>
    <property type="match status" value="5"/>
</dbReference>
<dbReference type="Proteomes" id="UP001157947">
    <property type="component" value="Unassembled WGS sequence"/>
</dbReference>
<dbReference type="PROSITE" id="PS51257">
    <property type="entry name" value="PROKAR_LIPOPROTEIN"/>
    <property type="match status" value="1"/>
</dbReference>
<protein>
    <submittedName>
        <fullName evidence="5">Type IV pilus biogenesis/stability protein PilW</fullName>
    </submittedName>
</protein>
<evidence type="ECO:0000313" key="5">
    <source>
        <dbReference type="EMBL" id="SMP08219.1"/>
    </source>
</evidence>
<keyword evidence="1" id="KW-0677">Repeat</keyword>
<dbReference type="Pfam" id="PF13174">
    <property type="entry name" value="TPR_6"/>
    <property type="match status" value="1"/>
</dbReference>
<dbReference type="PROSITE" id="PS50005">
    <property type="entry name" value="TPR"/>
    <property type="match status" value="3"/>
</dbReference>
<evidence type="ECO:0000259" key="4">
    <source>
        <dbReference type="PROSITE" id="PS51724"/>
    </source>
</evidence>
<dbReference type="Pfam" id="PF13181">
    <property type="entry name" value="TPR_8"/>
    <property type="match status" value="2"/>
</dbReference>
<dbReference type="Pfam" id="PF05036">
    <property type="entry name" value="SPOR"/>
    <property type="match status" value="1"/>
</dbReference>
<dbReference type="EMBL" id="FXTX01000006">
    <property type="protein sequence ID" value="SMP08219.1"/>
    <property type="molecule type" value="Genomic_DNA"/>
</dbReference>
<dbReference type="SUPFAM" id="SSF48452">
    <property type="entry name" value="TPR-like"/>
    <property type="match status" value="1"/>
</dbReference>
<proteinExistence type="predicted"/>
<gene>
    <name evidence="5" type="ORF">SAMN06264868_1067</name>
</gene>
<feature type="repeat" description="TPR" evidence="3">
    <location>
        <begin position="62"/>
        <end position="95"/>
    </location>
</feature>
<comment type="caution">
    <text evidence="5">The sequence shown here is derived from an EMBL/GenBank/DDBJ whole genome shotgun (WGS) entry which is preliminary data.</text>
</comment>
<dbReference type="InterPro" id="IPR050498">
    <property type="entry name" value="Ycf3"/>
</dbReference>
<dbReference type="Gene3D" id="3.30.70.1070">
    <property type="entry name" value="Sporulation related repeat"/>
    <property type="match status" value="1"/>
</dbReference>
<dbReference type="SUPFAM" id="SSF110997">
    <property type="entry name" value="Sporulation related repeat"/>
    <property type="match status" value="1"/>
</dbReference>
<feature type="domain" description="SPOR" evidence="4">
    <location>
        <begin position="332"/>
        <end position="411"/>
    </location>
</feature>
<dbReference type="InterPro" id="IPR019734">
    <property type="entry name" value="TPR_rpt"/>
</dbReference>
<sequence>MRKILIIGLSTFIIGCVTPQTTQEGKDASFYYDIGISYLNVGNNSQAIASLLKAIELNPNNPEYYNALGIAYFNVGEKEKAKEAYLKGLALNENASEIAVNLAVLLASEKNYTEAIKYLEKAINNPNYSNKDKAYYNLALIYRELGDYNKFVENLEKAIAYNKLYQDAYIVLGNFYLEEYEKTGLSKENSFWKANEIFLKAYMLGLDSPDIIFGLGKSYFLLNKKENAKYYLEKLIKKTDDKNPLKLEAKKLLEKLEAEYASVDEEPVITKKIEIKEDKIIQEKEVVKNPDIFIDKKAEEKPIESQVSQQNNPNPETVVKLQKIKEENQDIQKSLKYFYIQVGAYKSIKMTEDIINKLKKLNIQPEIEEGVLNGEKIYRVVFGKFESYKEAKEFLDKNLTPNKIEGIIKFKKE</sequence>
<dbReference type="RefSeq" id="WP_265134148.1">
    <property type="nucleotide sequence ID" value="NZ_FXTX01000006.1"/>
</dbReference>
<evidence type="ECO:0000256" key="3">
    <source>
        <dbReference type="PROSITE-ProRule" id="PRU00339"/>
    </source>
</evidence>
<keyword evidence="2 3" id="KW-0802">TPR repeat</keyword>
<dbReference type="Gene3D" id="1.25.40.10">
    <property type="entry name" value="Tetratricopeptide repeat domain"/>
    <property type="match status" value="2"/>
</dbReference>
<dbReference type="Pfam" id="PF13414">
    <property type="entry name" value="TPR_11"/>
    <property type="match status" value="1"/>
</dbReference>
<dbReference type="PROSITE" id="PS51724">
    <property type="entry name" value="SPOR"/>
    <property type="match status" value="1"/>
</dbReference>
<evidence type="ECO:0000256" key="1">
    <source>
        <dbReference type="ARBA" id="ARBA00022737"/>
    </source>
</evidence>
<accession>A0AA45WKR2</accession>
<organism evidence="5 6">
    <name type="scientific">Venenivibrio stagnispumantis</name>
    <dbReference type="NCBI Taxonomy" id="407998"/>
    <lineage>
        <taxon>Bacteria</taxon>
        <taxon>Pseudomonadati</taxon>
        <taxon>Aquificota</taxon>
        <taxon>Aquificia</taxon>
        <taxon>Aquificales</taxon>
        <taxon>Hydrogenothermaceae</taxon>
        <taxon>Venenivibrio</taxon>
    </lineage>
</organism>
<feature type="repeat" description="TPR" evidence="3">
    <location>
        <begin position="132"/>
        <end position="165"/>
    </location>
</feature>
<reference evidence="5" key="1">
    <citation type="submission" date="2017-05" db="EMBL/GenBank/DDBJ databases">
        <authorList>
            <person name="Varghese N."/>
            <person name="Submissions S."/>
        </authorList>
    </citation>
    <scope>NUCLEOTIDE SEQUENCE</scope>
    <source>
        <strain evidence="5">DSM 18763</strain>
    </source>
</reference>
<dbReference type="PROSITE" id="PS50293">
    <property type="entry name" value="TPR_REGION"/>
    <property type="match status" value="1"/>
</dbReference>
<feature type="repeat" description="TPR" evidence="3">
    <location>
        <begin position="28"/>
        <end position="61"/>
    </location>
</feature>
<evidence type="ECO:0000313" key="6">
    <source>
        <dbReference type="Proteomes" id="UP001157947"/>
    </source>
</evidence>
<evidence type="ECO:0000256" key="2">
    <source>
        <dbReference type="ARBA" id="ARBA00022803"/>
    </source>
</evidence>
<dbReference type="PANTHER" id="PTHR44858">
    <property type="entry name" value="TETRATRICOPEPTIDE REPEAT PROTEIN 6"/>
    <property type="match status" value="1"/>
</dbReference>
<keyword evidence="6" id="KW-1185">Reference proteome</keyword>